<dbReference type="SUPFAM" id="SSF161098">
    <property type="entry name" value="MetI-like"/>
    <property type="match status" value="1"/>
</dbReference>
<protein>
    <submittedName>
        <fullName evidence="11">Sugar permease</fullName>
    </submittedName>
</protein>
<name>A0A292YKS4_9BACL</name>
<dbReference type="InterPro" id="IPR035906">
    <property type="entry name" value="MetI-like_sf"/>
</dbReference>
<evidence type="ECO:0000256" key="4">
    <source>
        <dbReference type="ARBA" id="ARBA00022475"/>
    </source>
</evidence>
<dbReference type="AlphaFoldDB" id="A0A292YKS4"/>
<dbReference type="PANTHER" id="PTHR32243">
    <property type="entry name" value="MALTOSE TRANSPORT SYSTEM PERMEASE-RELATED"/>
    <property type="match status" value="1"/>
</dbReference>
<evidence type="ECO:0000313" key="12">
    <source>
        <dbReference type="Proteomes" id="UP000217785"/>
    </source>
</evidence>
<accession>A0A292YKS4</accession>
<evidence type="ECO:0000259" key="10">
    <source>
        <dbReference type="PROSITE" id="PS50928"/>
    </source>
</evidence>
<dbReference type="Proteomes" id="UP000217785">
    <property type="component" value="Unassembled WGS sequence"/>
</dbReference>
<dbReference type="CDD" id="cd06261">
    <property type="entry name" value="TM_PBP2"/>
    <property type="match status" value="1"/>
</dbReference>
<dbReference type="RefSeq" id="WP_096181194.1">
    <property type="nucleotide sequence ID" value="NZ_BDUF01000022.1"/>
</dbReference>
<dbReference type="GO" id="GO:0005886">
    <property type="term" value="C:plasma membrane"/>
    <property type="evidence" value="ECO:0007669"/>
    <property type="project" value="UniProtKB-SubCell"/>
</dbReference>
<evidence type="ECO:0000256" key="1">
    <source>
        <dbReference type="ARBA" id="ARBA00004651"/>
    </source>
</evidence>
<evidence type="ECO:0000256" key="2">
    <source>
        <dbReference type="ARBA" id="ARBA00009047"/>
    </source>
</evidence>
<dbReference type="EMBL" id="BDUF01000022">
    <property type="protein sequence ID" value="GAX89509.1"/>
    <property type="molecule type" value="Genomic_DNA"/>
</dbReference>
<evidence type="ECO:0000256" key="3">
    <source>
        <dbReference type="ARBA" id="ARBA00022448"/>
    </source>
</evidence>
<dbReference type="Pfam" id="PF00528">
    <property type="entry name" value="BPD_transp_1"/>
    <property type="match status" value="1"/>
</dbReference>
<feature type="transmembrane region" description="Helical" evidence="9">
    <location>
        <begin position="103"/>
        <end position="123"/>
    </location>
</feature>
<dbReference type="OrthoDB" id="31780at2"/>
<evidence type="ECO:0000313" key="11">
    <source>
        <dbReference type="EMBL" id="GAX89509.1"/>
    </source>
</evidence>
<reference evidence="12" key="1">
    <citation type="submission" date="2017-07" db="EMBL/GenBank/DDBJ databases">
        <title>Draft genome sequence of Effusibacillus lacus strain skLN1.</title>
        <authorList>
            <person name="Watanabe M."/>
            <person name="Kojima H."/>
            <person name="Fukui M."/>
        </authorList>
    </citation>
    <scope>NUCLEOTIDE SEQUENCE [LARGE SCALE GENOMIC DNA]</scope>
    <source>
        <strain evidence="12">skLN1</strain>
    </source>
</reference>
<dbReference type="PANTHER" id="PTHR32243:SF50">
    <property type="entry name" value="MALTOSE_MALTODEXTRIN TRANSPORT SYSTEM PERMEASE PROTEIN MALG"/>
    <property type="match status" value="1"/>
</dbReference>
<keyword evidence="7 9" id="KW-1133">Transmembrane helix</keyword>
<feature type="domain" description="ABC transmembrane type-1" evidence="10">
    <location>
        <begin position="66"/>
        <end position="253"/>
    </location>
</feature>
<keyword evidence="8 9" id="KW-0472">Membrane</keyword>
<dbReference type="InterPro" id="IPR000515">
    <property type="entry name" value="MetI-like"/>
</dbReference>
<feature type="transmembrane region" description="Helical" evidence="9">
    <location>
        <begin position="232"/>
        <end position="253"/>
    </location>
</feature>
<dbReference type="InterPro" id="IPR050901">
    <property type="entry name" value="BP-dep_ABC_trans_perm"/>
</dbReference>
<comment type="caution">
    <text evidence="11">The sequence shown here is derived from an EMBL/GenBank/DDBJ whole genome shotgun (WGS) entry which is preliminary data.</text>
</comment>
<evidence type="ECO:0000256" key="6">
    <source>
        <dbReference type="ARBA" id="ARBA00022692"/>
    </source>
</evidence>
<evidence type="ECO:0000256" key="5">
    <source>
        <dbReference type="ARBA" id="ARBA00022597"/>
    </source>
</evidence>
<feature type="transmembrane region" description="Helical" evidence="9">
    <location>
        <begin position="5"/>
        <end position="26"/>
    </location>
</feature>
<keyword evidence="3 9" id="KW-0813">Transport</keyword>
<keyword evidence="12" id="KW-1185">Reference proteome</keyword>
<feature type="transmembrane region" description="Helical" evidence="9">
    <location>
        <begin position="135"/>
        <end position="157"/>
    </location>
</feature>
<keyword evidence="6 9" id="KW-0812">Transmembrane</keyword>
<dbReference type="PROSITE" id="PS50928">
    <property type="entry name" value="ABC_TM1"/>
    <property type="match status" value="1"/>
</dbReference>
<evidence type="ECO:0000256" key="9">
    <source>
        <dbReference type="RuleBase" id="RU363032"/>
    </source>
</evidence>
<dbReference type="GO" id="GO:0055085">
    <property type="term" value="P:transmembrane transport"/>
    <property type="evidence" value="ECO:0007669"/>
    <property type="project" value="InterPro"/>
</dbReference>
<feature type="transmembrane region" description="Helical" evidence="9">
    <location>
        <begin position="178"/>
        <end position="200"/>
    </location>
</feature>
<organism evidence="11 12">
    <name type="scientific">Effusibacillus lacus</name>
    <dbReference type="NCBI Taxonomy" id="1348429"/>
    <lineage>
        <taxon>Bacteria</taxon>
        <taxon>Bacillati</taxon>
        <taxon>Bacillota</taxon>
        <taxon>Bacilli</taxon>
        <taxon>Bacillales</taxon>
        <taxon>Alicyclobacillaceae</taxon>
        <taxon>Effusibacillus</taxon>
    </lineage>
</organism>
<comment type="subcellular location">
    <subcellularLocation>
        <location evidence="1 9">Cell membrane</location>
        <topology evidence="1 9">Multi-pass membrane protein</topology>
    </subcellularLocation>
</comment>
<evidence type="ECO:0000256" key="8">
    <source>
        <dbReference type="ARBA" id="ARBA00023136"/>
    </source>
</evidence>
<keyword evidence="5" id="KW-0762">Sugar transport</keyword>
<feature type="transmembrane region" description="Helical" evidence="9">
    <location>
        <begin position="70"/>
        <end position="91"/>
    </location>
</feature>
<dbReference type="Gene3D" id="1.10.3720.10">
    <property type="entry name" value="MetI-like"/>
    <property type="match status" value="1"/>
</dbReference>
<keyword evidence="4" id="KW-1003">Cell membrane</keyword>
<evidence type="ECO:0000256" key="7">
    <source>
        <dbReference type="ARBA" id="ARBA00022989"/>
    </source>
</evidence>
<proteinExistence type="inferred from homology"/>
<comment type="similarity">
    <text evidence="2">Belongs to the binding-protein-dependent transport system permease family. MalFG subfamily.</text>
</comment>
<sequence>MRGRWLAYLVLVIFTFVMIVPVYIMVKVSLSAPQDVMTQHPPYWIENFTWEHWSRMFESGNLWEPLRKSLTVATLTTLLGVVAAAPASYVISRMGRKWKYTFVLGLLFTRMFPDVGIALPIAVNFIKWNLVDTDLGLILAHLIPNLPFLAWILVGTFETIPRDLEQAAYIDGASRLEALRKVVFPLAAPGIAVGALFVWLNSWNEFTYALYLTVSERTLPLQTYYFINRGDWFQSASYSVLITIPVVIITFFLQRYLKAGYLSGAVKG</sequence>